<dbReference type="HOGENOM" id="CLU_2416262_0_0_1"/>
<evidence type="ECO:0000313" key="2">
    <source>
        <dbReference type="Proteomes" id="UP000017836"/>
    </source>
</evidence>
<keyword evidence="2" id="KW-1185">Reference proteome</keyword>
<protein>
    <recommendedName>
        <fullName evidence="3">Thioesterase domain-containing protein</fullName>
    </recommendedName>
</protein>
<organism evidence="1 2">
    <name type="scientific">Amborella trichopoda</name>
    <dbReference type="NCBI Taxonomy" id="13333"/>
    <lineage>
        <taxon>Eukaryota</taxon>
        <taxon>Viridiplantae</taxon>
        <taxon>Streptophyta</taxon>
        <taxon>Embryophyta</taxon>
        <taxon>Tracheophyta</taxon>
        <taxon>Spermatophyta</taxon>
        <taxon>Magnoliopsida</taxon>
        <taxon>Amborellales</taxon>
        <taxon>Amborellaceae</taxon>
        <taxon>Amborella</taxon>
    </lineage>
</organism>
<evidence type="ECO:0008006" key="3">
    <source>
        <dbReference type="Google" id="ProtNLM"/>
    </source>
</evidence>
<dbReference type="Proteomes" id="UP000017836">
    <property type="component" value="Unassembled WGS sequence"/>
</dbReference>
<dbReference type="EMBL" id="KI393016">
    <property type="protein sequence ID" value="ERN09317.1"/>
    <property type="molecule type" value="Genomic_DNA"/>
</dbReference>
<dbReference type="Gramene" id="ERN09317">
    <property type="protein sequence ID" value="ERN09317"/>
    <property type="gene ID" value="AMTR_s00149p00098020"/>
</dbReference>
<gene>
    <name evidence="1" type="ORF">AMTR_s00149p00098020</name>
</gene>
<name>W1PH48_AMBTC</name>
<accession>W1PH48</accession>
<dbReference type="AlphaFoldDB" id="W1PH48"/>
<sequence>MTNPALYSLGRLKFHWIDERSGVPCRISTHYGAPYWMHSGIVCIIDPAILSLDLAFRAGHSGIKLSGQTTSLTLHRIVPAKSSLESIALRHS</sequence>
<proteinExistence type="predicted"/>
<reference evidence="2" key="1">
    <citation type="journal article" date="2013" name="Science">
        <title>The Amborella genome and the evolution of flowering plants.</title>
        <authorList>
            <consortium name="Amborella Genome Project"/>
        </authorList>
    </citation>
    <scope>NUCLEOTIDE SEQUENCE [LARGE SCALE GENOMIC DNA]</scope>
</reference>
<evidence type="ECO:0000313" key="1">
    <source>
        <dbReference type="EMBL" id="ERN09317.1"/>
    </source>
</evidence>